<accession>A0A5B7CT96</accession>
<reference evidence="1 2" key="1">
    <citation type="submission" date="2019-05" db="EMBL/GenBank/DDBJ databases">
        <title>Another draft genome of Portunus trituberculatus and its Hox gene families provides insights of decapod evolution.</title>
        <authorList>
            <person name="Jeong J.-H."/>
            <person name="Song I."/>
            <person name="Kim S."/>
            <person name="Choi T."/>
            <person name="Kim D."/>
            <person name="Ryu S."/>
            <person name="Kim W."/>
        </authorList>
    </citation>
    <scope>NUCLEOTIDE SEQUENCE [LARGE SCALE GENOMIC DNA]</scope>
    <source>
        <tissue evidence="1">Muscle</tissue>
    </source>
</reference>
<proteinExistence type="predicted"/>
<keyword evidence="2" id="KW-1185">Reference proteome</keyword>
<comment type="caution">
    <text evidence="1">The sequence shown here is derived from an EMBL/GenBank/DDBJ whole genome shotgun (WGS) entry which is preliminary data.</text>
</comment>
<organism evidence="1 2">
    <name type="scientific">Portunus trituberculatus</name>
    <name type="common">Swimming crab</name>
    <name type="synonym">Neptunus trituberculatus</name>
    <dbReference type="NCBI Taxonomy" id="210409"/>
    <lineage>
        <taxon>Eukaryota</taxon>
        <taxon>Metazoa</taxon>
        <taxon>Ecdysozoa</taxon>
        <taxon>Arthropoda</taxon>
        <taxon>Crustacea</taxon>
        <taxon>Multicrustacea</taxon>
        <taxon>Malacostraca</taxon>
        <taxon>Eumalacostraca</taxon>
        <taxon>Eucarida</taxon>
        <taxon>Decapoda</taxon>
        <taxon>Pleocyemata</taxon>
        <taxon>Brachyura</taxon>
        <taxon>Eubrachyura</taxon>
        <taxon>Portunoidea</taxon>
        <taxon>Portunidae</taxon>
        <taxon>Portuninae</taxon>
        <taxon>Portunus</taxon>
    </lineage>
</organism>
<protein>
    <submittedName>
        <fullName evidence="1">Uncharacterized protein</fullName>
    </submittedName>
</protein>
<name>A0A5B7CT96_PORTR</name>
<evidence type="ECO:0000313" key="2">
    <source>
        <dbReference type="Proteomes" id="UP000324222"/>
    </source>
</evidence>
<evidence type="ECO:0000313" key="1">
    <source>
        <dbReference type="EMBL" id="MPC12699.1"/>
    </source>
</evidence>
<gene>
    <name evidence="1" type="ORF">E2C01_005404</name>
</gene>
<sequence>MRNTLENLYSEKLVHYTILEALDEGTQVSECLYSSSGRLIRFPHYQWVKTFENLSNFWPREIIILDKM</sequence>
<dbReference type="AlphaFoldDB" id="A0A5B7CT96"/>
<dbReference type="EMBL" id="VSRR010000231">
    <property type="protein sequence ID" value="MPC12699.1"/>
    <property type="molecule type" value="Genomic_DNA"/>
</dbReference>
<dbReference type="Proteomes" id="UP000324222">
    <property type="component" value="Unassembled WGS sequence"/>
</dbReference>